<name>A0A417YH09_9BACI</name>
<gene>
    <name evidence="2" type="ORF">D1B32_12385</name>
</gene>
<accession>A0A417YH09</accession>
<dbReference type="Gene3D" id="3.90.920.10">
    <property type="entry name" value="DNA primase, PRIM domain"/>
    <property type="match status" value="1"/>
</dbReference>
<dbReference type="Pfam" id="PF08708">
    <property type="entry name" value="PriCT_1"/>
    <property type="match status" value="1"/>
</dbReference>
<proteinExistence type="predicted"/>
<comment type="caution">
    <text evidence="2">The sequence shown here is derived from an EMBL/GenBank/DDBJ whole genome shotgun (WGS) entry which is preliminary data.</text>
</comment>
<feature type="domain" description="Primase C-terminal 1" evidence="1">
    <location>
        <begin position="276"/>
        <end position="331"/>
    </location>
</feature>
<evidence type="ECO:0000313" key="3">
    <source>
        <dbReference type="Proteomes" id="UP000285456"/>
    </source>
</evidence>
<keyword evidence="3" id="KW-1185">Reference proteome</keyword>
<organism evidence="2 3">
    <name type="scientific">Oceanobacillus profundus</name>
    <dbReference type="NCBI Taxonomy" id="372463"/>
    <lineage>
        <taxon>Bacteria</taxon>
        <taxon>Bacillati</taxon>
        <taxon>Bacillota</taxon>
        <taxon>Bacilli</taxon>
        <taxon>Bacillales</taxon>
        <taxon>Bacillaceae</taxon>
        <taxon>Oceanobacillus</taxon>
    </lineage>
</organism>
<evidence type="ECO:0000259" key="1">
    <source>
        <dbReference type="Pfam" id="PF08708"/>
    </source>
</evidence>
<protein>
    <recommendedName>
        <fullName evidence="1">Primase C-terminal 1 domain-containing protein</fullName>
    </recommendedName>
</protein>
<reference evidence="2 3" key="1">
    <citation type="journal article" date="2007" name="Int. J. Syst. Evol. Microbiol.">
        <title>Oceanobacillus profundus sp. nov., isolated from a deep-sea sediment core.</title>
        <authorList>
            <person name="Kim Y.G."/>
            <person name="Choi D.H."/>
            <person name="Hyun S."/>
            <person name="Cho B.C."/>
        </authorList>
    </citation>
    <scope>NUCLEOTIDE SEQUENCE [LARGE SCALE GENOMIC DNA]</scope>
    <source>
        <strain evidence="2 3">DSM 18246</strain>
    </source>
</reference>
<dbReference type="OrthoDB" id="268750at2"/>
<dbReference type="InterPro" id="IPR014820">
    <property type="entry name" value="PriCT_1"/>
</dbReference>
<dbReference type="EMBL" id="QWEH01000007">
    <property type="protein sequence ID" value="RHW32026.1"/>
    <property type="molecule type" value="Genomic_DNA"/>
</dbReference>
<sequence length="367" mass="42981">MVGEQENIFVECGADLNHFKYKFRRKQFMWPSQTELFRQHYNNIGVYQTVMHYIDPVWMQDDKGKVVIDAAKSLKFGNFYLDFDYPITSDEDYQKIKADVLKAIRYLTIILSIDISQIQFFFSGNKGIHLVVDAAVMGLKPHQALNEVYRDIAKDIAKFCENETIDLRVYDNKRMFRMPNSVNKKSGLYKVPLTVKEFKECKYQDILEIAKSPREIKAPTVIFSPKAKQAFEKYVDSWTERLENVEKFDGKIKELKVLPPCIKRMQEKVFKETIDERNNSATALTNFYFQQGMEKEEALHRMTIWGEENCVPSLKRNEIEVVVNSVYRGHYRYGCQTFKELSGVCEREICPLFNDAFNVSEGEQNAE</sequence>
<dbReference type="AlphaFoldDB" id="A0A417YH09"/>
<dbReference type="SUPFAM" id="SSF56747">
    <property type="entry name" value="Prim-pol domain"/>
    <property type="match status" value="1"/>
</dbReference>
<dbReference type="Proteomes" id="UP000285456">
    <property type="component" value="Unassembled WGS sequence"/>
</dbReference>
<evidence type="ECO:0000313" key="2">
    <source>
        <dbReference type="EMBL" id="RHW32026.1"/>
    </source>
</evidence>